<organism evidence="5 6">
    <name type="scientific">Stichopus japonicus</name>
    <name type="common">Sea cucumber</name>
    <dbReference type="NCBI Taxonomy" id="307972"/>
    <lineage>
        <taxon>Eukaryota</taxon>
        <taxon>Metazoa</taxon>
        <taxon>Echinodermata</taxon>
        <taxon>Eleutherozoa</taxon>
        <taxon>Echinozoa</taxon>
        <taxon>Holothuroidea</taxon>
        <taxon>Aspidochirotacea</taxon>
        <taxon>Aspidochirotida</taxon>
        <taxon>Stichopodidae</taxon>
        <taxon>Apostichopus</taxon>
    </lineage>
</organism>
<dbReference type="OrthoDB" id="546826at2759"/>
<dbReference type="Gene3D" id="1.10.287.160">
    <property type="entry name" value="HR1 repeat"/>
    <property type="match status" value="1"/>
</dbReference>
<feature type="domain" description="SH2" evidence="4">
    <location>
        <begin position="178"/>
        <end position="215"/>
    </location>
</feature>
<reference evidence="5 6" key="1">
    <citation type="journal article" date="2017" name="PLoS Biol.">
        <title>The sea cucumber genome provides insights into morphological evolution and visceral regeneration.</title>
        <authorList>
            <person name="Zhang X."/>
            <person name="Sun L."/>
            <person name="Yuan J."/>
            <person name="Sun Y."/>
            <person name="Gao Y."/>
            <person name="Zhang L."/>
            <person name="Li S."/>
            <person name="Dai H."/>
            <person name="Hamel J.F."/>
            <person name="Liu C."/>
            <person name="Yu Y."/>
            <person name="Liu S."/>
            <person name="Lin W."/>
            <person name="Guo K."/>
            <person name="Jin S."/>
            <person name="Xu P."/>
            <person name="Storey K.B."/>
            <person name="Huan P."/>
            <person name="Zhang T."/>
            <person name="Zhou Y."/>
            <person name="Zhang J."/>
            <person name="Lin C."/>
            <person name="Li X."/>
            <person name="Xing L."/>
            <person name="Huo D."/>
            <person name="Sun M."/>
            <person name="Wang L."/>
            <person name="Mercier A."/>
            <person name="Li F."/>
            <person name="Yang H."/>
            <person name="Xiang J."/>
        </authorList>
    </citation>
    <scope>NUCLEOTIDE SEQUENCE [LARGE SCALE GENOMIC DNA]</scope>
    <source>
        <strain evidence="5">Shaxun</strain>
        <tissue evidence="5">Muscle</tissue>
    </source>
</reference>
<evidence type="ECO:0000313" key="5">
    <source>
        <dbReference type="EMBL" id="PIK51221.1"/>
    </source>
</evidence>
<dbReference type="STRING" id="307972.A0A2G8KT99"/>
<dbReference type="SUPFAM" id="SSF55550">
    <property type="entry name" value="SH2 domain"/>
    <property type="match status" value="1"/>
</dbReference>
<keyword evidence="6" id="KW-1185">Reference proteome</keyword>
<dbReference type="PROSITE" id="PS50001">
    <property type="entry name" value="SH2"/>
    <property type="match status" value="1"/>
</dbReference>
<feature type="coiled-coil region" evidence="2">
    <location>
        <begin position="89"/>
        <end position="116"/>
    </location>
</feature>
<evidence type="ECO:0000313" key="6">
    <source>
        <dbReference type="Proteomes" id="UP000230750"/>
    </source>
</evidence>
<comment type="caution">
    <text evidence="5">The sequence shown here is derived from an EMBL/GenBank/DDBJ whole genome shotgun (WGS) entry which is preliminary data.</text>
</comment>
<dbReference type="InterPro" id="IPR000980">
    <property type="entry name" value="SH2"/>
</dbReference>
<dbReference type="InterPro" id="IPR036860">
    <property type="entry name" value="SH2_dom_sf"/>
</dbReference>
<keyword evidence="5" id="KW-0808">Transferase</keyword>
<evidence type="ECO:0000256" key="1">
    <source>
        <dbReference type="PROSITE-ProRule" id="PRU00191"/>
    </source>
</evidence>
<evidence type="ECO:0000259" key="4">
    <source>
        <dbReference type="PROSITE" id="PS50001"/>
    </source>
</evidence>
<dbReference type="Gene3D" id="3.30.505.10">
    <property type="entry name" value="SH2 domain"/>
    <property type="match status" value="1"/>
</dbReference>
<evidence type="ECO:0000256" key="2">
    <source>
        <dbReference type="SAM" id="Coils"/>
    </source>
</evidence>
<feature type="region of interest" description="Disordered" evidence="3">
    <location>
        <begin position="204"/>
        <end position="225"/>
    </location>
</feature>
<dbReference type="EMBL" id="MRZV01000383">
    <property type="protein sequence ID" value="PIK51221.1"/>
    <property type="molecule type" value="Genomic_DNA"/>
</dbReference>
<accession>A0A2G8KT99</accession>
<evidence type="ECO:0000256" key="3">
    <source>
        <dbReference type="SAM" id="MobiDB-lite"/>
    </source>
</evidence>
<proteinExistence type="predicted"/>
<dbReference type="AlphaFoldDB" id="A0A2G8KT99"/>
<name>A0A2G8KT99_STIJA</name>
<dbReference type="GO" id="GO:0016301">
    <property type="term" value="F:kinase activity"/>
    <property type="evidence" value="ECO:0007669"/>
    <property type="project" value="UniProtKB-KW"/>
</dbReference>
<keyword evidence="2" id="KW-0175">Coiled coil</keyword>
<keyword evidence="5" id="KW-0418">Kinase</keyword>
<protein>
    <submittedName>
        <fullName evidence="5">Putative tyrosine-protein kinase</fullName>
    </submittedName>
</protein>
<sequence>MHIRGKNCVAVEVWYRCLCSRNYIQFLTRKTDTDPERLSALSERLNTLQDNISQKENDLRILDEEIRHIPPESNTETAVLDLLTKQKDYQDLSLEILNLKSHKAKVEQQLSCLQEKFQGINPDQLPLGIDLKDQQSLGPIPQTLLFNRMLLMLSNLQQRCLCLQPSSNKDVPLEDEAWYHGALPRQETEELLKQEGDFIARFKSDAPASTCSPAGPPINRGSTRS</sequence>
<feature type="coiled-coil region" evidence="2">
    <location>
        <begin position="38"/>
        <end position="65"/>
    </location>
</feature>
<gene>
    <name evidence="5" type="ORF">BSL78_11881</name>
</gene>
<dbReference type="Pfam" id="PF00017">
    <property type="entry name" value="SH2"/>
    <property type="match status" value="1"/>
</dbReference>
<dbReference type="Proteomes" id="UP000230750">
    <property type="component" value="Unassembled WGS sequence"/>
</dbReference>
<keyword evidence="1" id="KW-0727">SH2 domain</keyword>